<evidence type="ECO:0000313" key="8">
    <source>
        <dbReference type="Proteomes" id="UP000048289"/>
    </source>
</evidence>
<evidence type="ECO:0000313" key="5">
    <source>
        <dbReference type="EMBL" id="COW34184.1"/>
    </source>
</evidence>
<evidence type="ECO:0000313" key="2">
    <source>
        <dbReference type="EMBL" id="CKT49210.1"/>
    </source>
</evidence>
<dbReference type="AlphaFoldDB" id="A0A655AXA3"/>
<dbReference type="EMBL" id="CQQC01000913">
    <property type="protein sequence ID" value="CNV49892.1"/>
    <property type="molecule type" value="Genomic_DNA"/>
</dbReference>
<dbReference type="EMBL" id="CFOE01000003">
    <property type="protein sequence ID" value="CFE34358.1"/>
    <property type="molecule type" value="Genomic_DNA"/>
</dbReference>
<gene>
    <name evidence="4" type="ORF">ERS007661_02540</name>
    <name evidence="5" type="ORF">ERS007679_03680</name>
    <name evidence="1" type="ORF">ERS007681_00049</name>
    <name evidence="2" type="ORF">ERS027659_04488</name>
    <name evidence="3" type="ORF">ERS027659_05158</name>
</gene>
<accession>A0A655AXA3</accession>
<dbReference type="Proteomes" id="UP000039217">
    <property type="component" value="Unassembled WGS sequence"/>
</dbReference>
<dbReference type="Proteomes" id="UP000045842">
    <property type="component" value="Unassembled WGS sequence"/>
</dbReference>
<evidence type="ECO:0000313" key="6">
    <source>
        <dbReference type="Proteomes" id="UP000039217"/>
    </source>
</evidence>
<evidence type="ECO:0000313" key="9">
    <source>
        <dbReference type="Proteomes" id="UP000050164"/>
    </source>
</evidence>
<evidence type="ECO:0000313" key="3">
    <source>
        <dbReference type="EMBL" id="CKU30086.1"/>
    </source>
</evidence>
<dbReference type="Proteomes" id="UP000050164">
    <property type="component" value="Unassembled WGS sequence"/>
</dbReference>
<dbReference type="EMBL" id="CSAD01000722">
    <property type="protein sequence ID" value="COW34184.1"/>
    <property type="molecule type" value="Genomic_DNA"/>
</dbReference>
<dbReference type="EMBL" id="CNFT01001648">
    <property type="protein sequence ID" value="CKT49210.1"/>
    <property type="molecule type" value="Genomic_DNA"/>
</dbReference>
<sequence>MGVRLDTDGETHQDILDDSGLARDGVEALDLGHRIDDNMADSGFDRSGQL</sequence>
<reference evidence="6 7" key="1">
    <citation type="submission" date="2015-03" db="EMBL/GenBank/DDBJ databases">
        <authorList>
            <consortium name="Pathogen Informatics"/>
        </authorList>
    </citation>
    <scope>NUCLEOTIDE SEQUENCE [LARGE SCALE GENOMIC DNA]</scope>
    <source>
        <strain evidence="3 9">Bir 185</strain>
        <strain evidence="4 6">D00501624</strain>
        <strain evidence="5 7">G09801536</strain>
        <strain evidence="1 8">G09901357</strain>
    </source>
</reference>
<protein>
    <submittedName>
        <fullName evidence="3">Uncharacterized protein</fullName>
    </submittedName>
</protein>
<evidence type="ECO:0000313" key="4">
    <source>
        <dbReference type="EMBL" id="CNV49892.1"/>
    </source>
</evidence>
<organism evidence="3 9">
    <name type="scientific">Mycobacterium tuberculosis</name>
    <dbReference type="NCBI Taxonomy" id="1773"/>
    <lineage>
        <taxon>Bacteria</taxon>
        <taxon>Bacillati</taxon>
        <taxon>Actinomycetota</taxon>
        <taxon>Actinomycetes</taxon>
        <taxon>Mycobacteriales</taxon>
        <taxon>Mycobacteriaceae</taxon>
        <taxon>Mycobacterium</taxon>
        <taxon>Mycobacterium tuberculosis complex</taxon>
    </lineage>
</organism>
<dbReference type="EMBL" id="CNFT01002481">
    <property type="protein sequence ID" value="CKU30086.1"/>
    <property type="molecule type" value="Genomic_DNA"/>
</dbReference>
<name>A0A655AXA3_MYCTX</name>
<dbReference type="Proteomes" id="UP000048289">
    <property type="component" value="Unassembled WGS sequence"/>
</dbReference>
<proteinExistence type="predicted"/>
<evidence type="ECO:0000313" key="7">
    <source>
        <dbReference type="Proteomes" id="UP000045842"/>
    </source>
</evidence>
<evidence type="ECO:0000313" key="1">
    <source>
        <dbReference type="EMBL" id="CFE34358.1"/>
    </source>
</evidence>